<keyword evidence="3" id="KW-1185">Reference proteome</keyword>
<dbReference type="Proteomes" id="UP001243420">
    <property type="component" value="Chromosome"/>
</dbReference>
<accession>A0ABY8L8W6</accession>
<evidence type="ECO:0000313" key="3">
    <source>
        <dbReference type="Proteomes" id="UP001243420"/>
    </source>
</evidence>
<feature type="chain" id="PRO_5045623181" description="DUF2147 domain-containing protein" evidence="1">
    <location>
        <begin position="23"/>
        <end position="191"/>
    </location>
</feature>
<name>A0ABY8L8W6_9RHOB</name>
<sequence length="191" mass="20676">MIRSLPSVAALAAIALALPAAAQDFSEGSEAREWGLYAETPARFTAEVIDPLCELTGDCTEACGGGARQVVLRRLADDAWVFPLKNGQPAFNGAVADVQPYCGQTVEVDGLLIDDPEIGATSVYLVQRIRPEGGEWRRANLWTDDWAAKHPEAAGDGPWFRRDPRVLSEIEREGYLGLGAEADAAFIADWF</sequence>
<evidence type="ECO:0000313" key="2">
    <source>
        <dbReference type="EMBL" id="WGH77736.1"/>
    </source>
</evidence>
<protein>
    <recommendedName>
        <fullName evidence="4">DUF2147 domain-containing protein</fullName>
    </recommendedName>
</protein>
<dbReference type="RefSeq" id="WP_279964334.1">
    <property type="nucleotide sequence ID" value="NZ_CP122537.1"/>
</dbReference>
<feature type="signal peptide" evidence="1">
    <location>
        <begin position="1"/>
        <end position="22"/>
    </location>
</feature>
<reference evidence="2 3" key="1">
    <citation type="submission" date="2023-04" db="EMBL/GenBank/DDBJ databases">
        <title>Jannaschia ovalis sp. nov., a marine bacterium isolated from sea tidal flat.</title>
        <authorList>
            <person name="Kwon D.Y."/>
            <person name="Kim J.-J."/>
        </authorList>
    </citation>
    <scope>NUCLEOTIDE SEQUENCE [LARGE SCALE GENOMIC DNA]</scope>
    <source>
        <strain evidence="2 3">GRR-S6-38</strain>
    </source>
</reference>
<keyword evidence="1" id="KW-0732">Signal</keyword>
<proteinExistence type="predicted"/>
<organism evidence="2 3">
    <name type="scientific">Jannaschia ovalis</name>
    <dbReference type="NCBI Taxonomy" id="3038773"/>
    <lineage>
        <taxon>Bacteria</taxon>
        <taxon>Pseudomonadati</taxon>
        <taxon>Pseudomonadota</taxon>
        <taxon>Alphaproteobacteria</taxon>
        <taxon>Rhodobacterales</taxon>
        <taxon>Roseobacteraceae</taxon>
        <taxon>Jannaschia</taxon>
    </lineage>
</organism>
<gene>
    <name evidence="2" type="ORF">P8627_11915</name>
</gene>
<evidence type="ECO:0000256" key="1">
    <source>
        <dbReference type="SAM" id="SignalP"/>
    </source>
</evidence>
<dbReference type="EMBL" id="CP122537">
    <property type="protein sequence ID" value="WGH77736.1"/>
    <property type="molecule type" value="Genomic_DNA"/>
</dbReference>
<evidence type="ECO:0008006" key="4">
    <source>
        <dbReference type="Google" id="ProtNLM"/>
    </source>
</evidence>